<protein>
    <submittedName>
        <fullName evidence="5">Seizure related 6 homolog (Mouse), isoform CRA_a</fullName>
    </submittedName>
</protein>
<feature type="compositionally biased region" description="Polar residues" evidence="3">
    <location>
        <begin position="176"/>
        <end position="185"/>
    </location>
</feature>
<dbReference type="InterPro" id="IPR035914">
    <property type="entry name" value="Sperma_CUB_dom_sf"/>
</dbReference>
<feature type="compositionally biased region" description="Pro residues" evidence="3">
    <location>
        <begin position="90"/>
        <end position="107"/>
    </location>
</feature>
<dbReference type="EMBL" id="CH473948">
    <property type="protein sequence ID" value="EDM05301.1"/>
    <property type="molecule type" value="Genomic_DNA"/>
</dbReference>
<accession>A6HGZ7</accession>
<evidence type="ECO:0000313" key="7">
    <source>
        <dbReference type="RGD" id="619780"/>
    </source>
</evidence>
<evidence type="ECO:0000313" key="6">
    <source>
        <dbReference type="Proteomes" id="UP000234681"/>
    </source>
</evidence>
<reference evidence="5 6" key="2">
    <citation type="submission" date="2005-07" db="EMBL/GenBank/DDBJ databases">
        <authorList>
            <person name="Mural R.J."/>
            <person name="Li P.W."/>
            <person name="Adams M.D."/>
            <person name="Amanatides P.G."/>
            <person name="Baden-Tillson H."/>
            <person name="Barnstead M."/>
            <person name="Chin S.H."/>
            <person name="Dew I."/>
            <person name="Evans C.A."/>
            <person name="Ferriera S."/>
            <person name="Flanigan M."/>
            <person name="Fosler C."/>
            <person name="Glodek A."/>
            <person name="Gu Z."/>
            <person name="Holt R.A."/>
            <person name="Jennings D."/>
            <person name="Kraft C.L."/>
            <person name="Lu F."/>
            <person name="Nguyen T."/>
            <person name="Nusskern D.R."/>
            <person name="Pfannkoch C.M."/>
            <person name="Sitter C."/>
            <person name="Sutton G.G."/>
            <person name="Venter J.C."/>
            <person name="Wang Z."/>
            <person name="Woodage T."/>
            <person name="Zheng X.H."/>
            <person name="Zhong F."/>
        </authorList>
    </citation>
    <scope>NUCLEOTIDE SEQUENCE [LARGE SCALE GENOMIC DNA]</scope>
    <source>
        <strain evidence="5">BN</strain>
        <strain evidence="6">BN, Sprague-Dawley</strain>
    </source>
</reference>
<feature type="signal peptide" evidence="4">
    <location>
        <begin position="1"/>
        <end position="19"/>
    </location>
</feature>
<dbReference type="AlphaFoldDB" id="A6HGZ7"/>
<dbReference type="SUPFAM" id="SSF49854">
    <property type="entry name" value="Spermadhesin, CUB domain"/>
    <property type="match status" value="1"/>
</dbReference>
<feature type="chain" id="PRO_5039844703" evidence="4">
    <location>
        <begin position="20"/>
        <end position="457"/>
    </location>
</feature>
<name>A6HGZ7_RAT</name>
<feature type="region of interest" description="Disordered" evidence="3">
    <location>
        <begin position="82"/>
        <end position="194"/>
    </location>
</feature>
<evidence type="ECO:0000256" key="3">
    <source>
        <dbReference type="SAM" id="MobiDB-lite"/>
    </source>
</evidence>
<dbReference type="AGR" id="RGD:619780"/>
<gene>
    <name evidence="5 7" type="primary">Sez6</name>
    <name evidence="5" type="ORF">rCG_34203</name>
</gene>
<dbReference type="EMBL" id="CH473948">
    <property type="protein sequence ID" value="EDM05302.1"/>
    <property type="molecule type" value="Genomic_DNA"/>
</dbReference>
<feature type="compositionally biased region" description="Low complexity" evidence="3">
    <location>
        <begin position="120"/>
        <end position="133"/>
    </location>
</feature>
<keyword evidence="1" id="KW-1015">Disulfide bond</keyword>
<dbReference type="RGD" id="619780">
    <property type="gene designation" value="Sez6"/>
</dbReference>
<evidence type="ECO:0000256" key="2">
    <source>
        <dbReference type="ARBA" id="ARBA00023180"/>
    </source>
</evidence>
<evidence type="ECO:0000256" key="4">
    <source>
        <dbReference type="SAM" id="SignalP"/>
    </source>
</evidence>
<dbReference type="Proteomes" id="UP000234681">
    <property type="component" value="Chromosome 10"/>
</dbReference>
<keyword evidence="4" id="KW-0732">Signal</keyword>
<proteinExistence type="predicted"/>
<evidence type="ECO:0000313" key="5">
    <source>
        <dbReference type="EMBL" id="EDM05302.1"/>
    </source>
</evidence>
<reference evidence="5" key="1">
    <citation type="journal article" date="2005" name="Genome Res.">
        <title>Gene and alternative splicing annotation with AIR.</title>
        <authorList>
            <person name="Florea L."/>
            <person name="Di Francesco V."/>
            <person name="Miller J."/>
            <person name="Turner R."/>
            <person name="Yao A."/>
            <person name="Harris M."/>
            <person name="Walenz B."/>
            <person name="Mobarry C."/>
            <person name="Merkulov G.V."/>
            <person name="Charlab R."/>
            <person name="Dew I."/>
            <person name="Deng Z."/>
            <person name="Istrail S."/>
            <person name="Li P."/>
            <person name="Sutton G."/>
        </authorList>
    </citation>
    <scope>NUCLEOTIDE SEQUENCE</scope>
    <source>
        <strain evidence="5">BN</strain>
    </source>
</reference>
<sequence length="457" mass="49542">MRPAALLLLPSLLALLAHGLSSEAPITGEGQATGIREMDGELTAAPTPEQSDRGVHFVTTAPTLKLLNHHPLLEEFLQEGLEGREEAPRPALPFQPDSPTPFTPSPLPRLTNQDNRPVFTSPTPAVAAAPTQPHSRKKPWNPESEPPELYITSPLPPGPSMAVPTLHPEDRPSTTPPSQAWTPTQEGPGDMGRPWVPEIMSKTTGLGIEGTIATSTASGDDEETTTTTIITTVTTIQPPGPCSWNFSGPEGSLDSPAVPSVPSDVGLDCLYYISVYPGYGVEIKVKNISLQEGETITVEGLGGPDPLPLANQSFLLRGQVIRSPTHQGSREVPKPSTSRWTWYFPFPLPSLSPELPLSSASSLWRCDCHQPPPRRQRPLPLCHWLPAKGCQVPHLSQCHPALLGFPRACLHCCLWRSDSECHHWPHCLSWLSRELQQQPHLPLAARSPREPAAAPAL</sequence>
<evidence type="ECO:0000256" key="1">
    <source>
        <dbReference type="ARBA" id="ARBA00023157"/>
    </source>
</evidence>
<keyword evidence="2" id="KW-0325">Glycoprotein</keyword>
<organism evidence="5 6">
    <name type="scientific">Rattus norvegicus</name>
    <name type="common">Rat</name>
    <dbReference type="NCBI Taxonomy" id="10116"/>
    <lineage>
        <taxon>Eukaryota</taxon>
        <taxon>Metazoa</taxon>
        <taxon>Chordata</taxon>
        <taxon>Craniata</taxon>
        <taxon>Vertebrata</taxon>
        <taxon>Euteleostomi</taxon>
        <taxon>Mammalia</taxon>
        <taxon>Eutheria</taxon>
        <taxon>Euarchontoglires</taxon>
        <taxon>Glires</taxon>
        <taxon>Rodentia</taxon>
        <taxon>Myomorpha</taxon>
        <taxon>Muroidea</taxon>
        <taxon>Muridae</taxon>
        <taxon>Murinae</taxon>
        <taxon>Rattus</taxon>
    </lineage>
</organism>